<organism evidence="6 7">
    <name type="scientific">Natronospira bacteriovora</name>
    <dbReference type="NCBI Taxonomy" id="3069753"/>
    <lineage>
        <taxon>Bacteria</taxon>
        <taxon>Pseudomonadati</taxon>
        <taxon>Pseudomonadota</taxon>
        <taxon>Gammaproteobacteria</taxon>
        <taxon>Natronospirales</taxon>
        <taxon>Natronospiraceae</taxon>
        <taxon>Natronospira</taxon>
    </lineage>
</organism>
<dbReference type="InterPro" id="IPR015422">
    <property type="entry name" value="PyrdxlP-dep_Trfase_small"/>
</dbReference>
<dbReference type="PROSITE" id="PS00600">
    <property type="entry name" value="AA_TRANSFER_CLASS_3"/>
    <property type="match status" value="1"/>
</dbReference>
<dbReference type="Proteomes" id="UP001239019">
    <property type="component" value="Unassembled WGS sequence"/>
</dbReference>
<dbReference type="Pfam" id="PF00202">
    <property type="entry name" value="Aminotran_3"/>
    <property type="match status" value="1"/>
</dbReference>
<dbReference type="PANTHER" id="PTHR11986:SF79">
    <property type="entry name" value="ACETYLORNITHINE AMINOTRANSFERASE, MITOCHONDRIAL"/>
    <property type="match status" value="1"/>
</dbReference>
<dbReference type="InterPro" id="IPR050103">
    <property type="entry name" value="Class-III_PLP-dep_AT"/>
</dbReference>
<dbReference type="GO" id="GO:0008483">
    <property type="term" value="F:transaminase activity"/>
    <property type="evidence" value="ECO:0007669"/>
    <property type="project" value="UniProtKB-KW"/>
</dbReference>
<comment type="caution">
    <text evidence="6">The sequence shown here is derived from an EMBL/GenBank/DDBJ whole genome shotgun (WGS) entry which is preliminary data.</text>
</comment>
<comment type="cofactor">
    <cofactor evidence="1">
        <name>pyridoxal 5'-phosphate</name>
        <dbReference type="ChEBI" id="CHEBI:597326"/>
    </cofactor>
</comment>
<name>A0ABU0W6G7_9GAMM</name>
<evidence type="ECO:0000256" key="3">
    <source>
        <dbReference type="ARBA" id="ARBA00022679"/>
    </source>
</evidence>
<dbReference type="PIRSF" id="PIRSF000521">
    <property type="entry name" value="Transaminase_4ab_Lys_Orn"/>
    <property type="match status" value="1"/>
</dbReference>
<keyword evidence="7" id="KW-1185">Reference proteome</keyword>
<sequence>MSMSNQGSALLETYAPYPFAIHRGAGSHVFDEHGQAWLDLYGGHCVALTGHCHPRLATAVAEQASTLGFYSMAARLPVRERAARALVDFAPEGLDQVFFCNSGAEANENALRVAAMVTGRSRFVAFEGGFHGRSQLALSVSDTPALHARAPGLQNDVSLLPFGDEDALAAEDLSGVAAVIVEPIQSMAGVREAPENWLARLRAQCDAAGTLLIFDEIQTGMGRLGRPFAADQYRVTPDLMSCAKGLASGLPMGALIMSNAVAAALGPGDLGSTFGGGPVACAALLATLGVIEEEDLPGRARLAEAAIRRGLSGSVVRRVRGRGLLLGLELTGAAAPLKDWLARQHILVGASADPSVLRLMPPLSLEPSAIRALTVAVHAFSHETNLETQPSVNADGIQETQPCSI</sequence>
<gene>
    <name evidence="6" type="ORF">RBH19_06885</name>
</gene>
<evidence type="ECO:0000313" key="7">
    <source>
        <dbReference type="Proteomes" id="UP001239019"/>
    </source>
</evidence>
<dbReference type="Gene3D" id="3.90.1150.10">
    <property type="entry name" value="Aspartate Aminotransferase, domain 1"/>
    <property type="match status" value="1"/>
</dbReference>
<comment type="similarity">
    <text evidence="5">Belongs to the class-III pyridoxal-phosphate-dependent aminotransferase family.</text>
</comment>
<keyword evidence="2 6" id="KW-0032">Aminotransferase</keyword>
<reference evidence="6 7" key="1">
    <citation type="submission" date="2023-08" db="EMBL/GenBank/DDBJ databases">
        <title>Whole-genome sequencing of halo(alkali)philic microorganisms from hypersaline lakes.</title>
        <authorList>
            <person name="Sorokin D.Y."/>
            <person name="Abbas B."/>
            <person name="Merkel A.Y."/>
        </authorList>
    </citation>
    <scope>NUCLEOTIDE SEQUENCE [LARGE SCALE GENOMIC DNA]</scope>
    <source>
        <strain evidence="6 7">AB-CW4</strain>
    </source>
</reference>
<evidence type="ECO:0000256" key="2">
    <source>
        <dbReference type="ARBA" id="ARBA00022576"/>
    </source>
</evidence>
<dbReference type="CDD" id="cd00610">
    <property type="entry name" value="OAT_like"/>
    <property type="match status" value="1"/>
</dbReference>
<evidence type="ECO:0000256" key="1">
    <source>
        <dbReference type="ARBA" id="ARBA00001933"/>
    </source>
</evidence>
<dbReference type="RefSeq" id="WP_306728089.1">
    <property type="nucleotide sequence ID" value="NZ_JAVDDT010000003.1"/>
</dbReference>
<dbReference type="InterPro" id="IPR005814">
    <property type="entry name" value="Aminotrans_3"/>
</dbReference>
<keyword evidence="3" id="KW-0808">Transferase</keyword>
<evidence type="ECO:0000256" key="5">
    <source>
        <dbReference type="RuleBase" id="RU003560"/>
    </source>
</evidence>
<dbReference type="Gene3D" id="3.40.640.10">
    <property type="entry name" value="Type I PLP-dependent aspartate aminotransferase-like (Major domain)"/>
    <property type="match status" value="1"/>
</dbReference>
<dbReference type="PANTHER" id="PTHR11986">
    <property type="entry name" value="AMINOTRANSFERASE CLASS III"/>
    <property type="match status" value="1"/>
</dbReference>
<protein>
    <submittedName>
        <fullName evidence="6">Aspartate aminotransferase family protein</fullName>
    </submittedName>
</protein>
<dbReference type="InterPro" id="IPR015421">
    <property type="entry name" value="PyrdxlP-dep_Trfase_major"/>
</dbReference>
<evidence type="ECO:0000256" key="4">
    <source>
        <dbReference type="ARBA" id="ARBA00022898"/>
    </source>
</evidence>
<dbReference type="EMBL" id="JAVDDT010000003">
    <property type="protein sequence ID" value="MDQ2069591.1"/>
    <property type="molecule type" value="Genomic_DNA"/>
</dbReference>
<dbReference type="InterPro" id="IPR049704">
    <property type="entry name" value="Aminotrans_3_PPA_site"/>
</dbReference>
<dbReference type="InterPro" id="IPR015424">
    <property type="entry name" value="PyrdxlP-dep_Trfase"/>
</dbReference>
<keyword evidence="4 5" id="KW-0663">Pyridoxal phosphate</keyword>
<dbReference type="SUPFAM" id="SSF53383">
    <property type="entry name" value="PLP-dependent transferases"/>
    <property type="match status" value="1"/>
</dbReference>
<accession>A0ABU0W6G7</accession>
<proteinExistence type="inferred from homology"/>
<evidence type="ECO:0000313" key="6">
    <source>
        <dbReference type="EMBL" id="MDQ2069591.1"/>
    </source>
</evidence>